<feature type="region of interest" description="Disordered" evidence="1">
    <location>
        <begin position="1"/>
        <end position="28"/>
    </location>
</feature>
<keyword evidence="3" id="KW-1185">Reference proteome</keyword>
<accession>A0ABR4J1G9</accession>
<sequence length="604" mass="67265">MTPTGGTRPSGSRARRLNRSSSDDYGVRAPDVFQEEDLRAGGPHLCEAPCYSVEMPLNHHLHHVLCVECRYDADIQKLGEQRGIRISDISFVGRKSRYTPDDKPILTALLTLHHQNLVQQGWAKLAKDVWRYLSDRNVRPISVEIVDQRFTMGPYIFPCQQADAIYPIWETVCMRILANTNLQGIISIGCHRVGNASEPESCIPTILVTVSRECGRKWKPVREDIVAILAHFHLHMVAVIIRKDMGVLSSGSPQTRVLTVDECTSVAKVGGSLGTNGSSMDRGTLGATLELYLANKGKWVEVGLTCSHCVLPWDEEDLRTMSVDDQTAWTRDGVRADDPNARRLLRIDSPCYRDVQEGMANLDETMTELRQDPEYEMVERADAEGESVIGPNRSRWRATNRQIELLGGWKAKMKRYLENGEHELGYVLAASGLREGSSTTAMPNPIKLPSIKDWALIEPIERRSLGSNDFCSDLKWVEKLEFLMRGPTATIRKDTKLHKLGRKTGATWGRYNGLKTATVAEHVVNGHVVHKPTFEHTIVSQGRGVEAFELPGDSGALVYSVSGEVVGMCFGGFNHGDVGYFTHIHDLLDDITAVTGATEIRLKE</sequence>
<protein>
    <submittedName>
        <fullName evidence="2">Uncharacterized protein</fullName>
    </submittedName>
</protein>
<proteinExistence type="predicted"/>
<name>A0ABR4J1G9_9EURO</name>
<gene>
    <name evidence="2" type="ORF">BDW59DRAFT_168914</name>
</gene>
<dbReference type="Proteomes" id="UP001610335">
    <property type="component" value="Unassembled WGS sequence"/>
</dbReference>
<reference evidence="2 3" key="1">
    <citation type="submission" date="2024-07" db="EMBL/GenBank/DDBJ databases">
        <title>Section-level genome sequencing and comparative genomics of Aspergillus sections Usti and Cavernicolus.</title>
        <authorList>
            <consortium name="Lawrence Berkeley National Laboratory"/>
            <person name="Nybo J.L."/>
            <person name="Vesth T.C."/>
            <person name="Theobald S."/>
            <person name="Frisvad J.C."/>
            <person name="Larsen T.O."/>
            <person name="Kjaerboelling I."/>
            <person name="Rothschild-Mancinelli K."/>
            <person name="Lyhne E.K."/>
            <person name="Kogle M.E."/>
            <person name="Barry K."/>
            <person name="Clum A."/>
            <person name="Na H."/>
            <person name="Ledsgaard L."/>
            <person name="Lin J."/>
            <person name="Lipzen A."/>
            <person name="Kuo A."/>
            <person name="Riley R."/>
            <person name="Mondo S."/>
            <person name="LaButti K."/>
            <person name="Haridas S."/>
            <person name="Pangalinan J."/>
            <person name="Salamov A.A."/>
            <person name="Simmons B.A."/>
            <person name="Magnuson J.K."/>
            <person name="Chen J."/>
            <person name="Drula E."/>
            <person name="Henrissat B."/>
            <person name="Wiebenga A."/>
            <person name="Lubbers R.J."/>
            <person name="Gomes A.C."/>
            <person name="Makela M.R."/>
            <person name="Stajich J."/>
            <person name="Grigoriev I.V."/>
            <person name="Mortensen U.H."/>
            <person name="De vries R.P."/>
            <person name="Baker S.E."/>
            <person name="Andersen M.R."/>
        </authorList>
    </citation>
    <scope>NUCLEOTIDE SEQUENCE [LARGE SCALE GENOMIC DNA]</scope>
    <source>
        <strain evidence="2 3">CBS 600.67</strain>
    </source>
</reference>
<comment type="caution">
    <text evidence="2">The sequence shown here is derived from an EMBL/GenBank/DDBJ whole genome shotgun (WGS) entry which is preliminary data.</text>
</comment>
<dbReference type="SUPFAM" id="SSF50494">
    <property type="entry name" value="Trypsin-like serine proteases"/>
    <property type="match status" value="1"/>
</dbReference>
<dbReference type="EMBL" id="JBFXLS010000003">
    <property type="protein sequence ID" value="KAL2833887.1"/>
    <property type="molecule type" value="Genomic_DNA"/>
</dbReference>
<feature type="compositionally biased region" description="Polar residues" evidence="1">
    <location>
        <begin position="1"/>
        <end position="10"/>
    </location>
</feature>
<organism evidence="2 3">
    <name type="scientific">Aspergillus cavernicola</name>
    <dbReference type="NCBI Taxonomy" id="176166"/>
    <lineage>
        <taxon>Eukaryota</taxon>
        <taxon>Fungi</taxon>
        <taxon>Dikarya</taxon>
        <taxon>Ascomycota</taxon>
        <taxon>Pezizomycotina</taxon>
        <taxon>Eurotiomycetes</taxon>
        <taxon>Eurotiomycetidae</taxon>
        <taxon>Eurotiales</taxon>
        <taxon>Aspergillaceae</taxon>
        <taxon>Aspergillus</taxon>
        <taxon>Aspergillus subgen. Nidulantes</taxon>
    </lineage>
</organism>
<evidence type="ECO:0000313" key="2">
    <source>
        <dbReference type="EMBL" id="KAL2833887.1"/>
    </source>
</evidence>
<dbReference type="InterPro" id="IPR009003">
    <property type="entry name" value="Peptidase_S1_PA"/>
</dbReference>
<evidence type="ECO:0000313" key="3">
    <source>
        <dbReference type="Proteomes" id="UP001610335"/>
    </source>
</evidence>
<evidence type="ECO:0000256" key="1">
    <source>
        <dbReference type="SAM" id="MobiDB-lite"/>
    </source>
</evidence>